<dbReference type="AlphaFoldDB" id="A0ABD3RM45"/>
<dbReference type="PROSITE" id="PS51683">
    <property type="entry name" value="SAM_OMT_II"/>
    <property type="match status" value="1"/>
</dbReference>
<sequence>MEVKTITKIQVKEEETQANVDIWKYVFGFTPMAIVKCAIELQIADVIESHGGAMTLTDLSTALDCSQSSLHRIMRYLTHRGFFKQIPTSQDSISSFHYIQTPLSRLLIQNEANSMAAFVLLESSPVMLAPWHRLSVQTKTNGPSAFEAAHGEDIWTYAAKNPAHSKLIDDAMASHARGIMAAIVDQYSEVFKGVGSLVDVGGGDGTSLRTLVKACPWISGINFDLPHVVSVAPICDGVEHVGGDMFQSVPKADAAFIMWVLHDWSDEECIQILRNCLKAIPKEKGKVIIAEAVIEEGGEDKYSDVRLALDMVMLAHTEKGKERTLKEWEHVVYAAGFTRCTVKHIEAITAVIEAYP</sequence>
<dbReference type="Gene3D" id="1.10.10.10">
    <property type="entry name" value="Winged helix-like DNA-binding domain superfamily/Winged helix DNA-binding domain"/>
    <property type="match status" value="1"/>
</dbReference>
<dbReference type="GO" id="GO:0008171">
    <property type="term" value="F:O-methyltransferase activity"/>
    <property type="evidence" value="ECO:0007669"/>
    <property type="project" value="UniProtKB-ARBA"/>
</dbReference>
<evidence type="ECO:0000259" key="7">
    <source>
        <dbReference type="Pfam" id="PF08100"/>
    </source>
</evidence>
<dbReference type="InterPro" id="IPR001077">
    <property type="entry name" value="COMT_C"/>
</dbReference>
<dbReference type="InterPro" id="IPR012967">
    <property type="entry name" value="COMT_dimerisation"/>
</dbReference>
<keyword evidence="2" id="KW-0808">Transferase</keyword>
<gene>
    <name evidence="8" type="ORF">ACJIZ3_015253</name>
</gene>
<evidence type="ECO:0000256" key="4">
    <source>
        <dbReference type="ARBA" id="ARBA00034481"/>
    </source>
</evidence>
<evidence type="ECO:0000259" key="6">
    <source>
        <dbReference type="Pfam" id="PF00891"/>
    </source>
</evidence>
<organism evidence="8 9">
    <name type="scientific">Penstemon smallii</name>
    <dbReference type="NCBI Taxonomy" id="265156"/>
    <lineage>
        <taxon>Eukaryota</taxon>
        <taxon>Viridiplantae</taxon>
        <taxon>Streptophyta</taxon>
        <taxon>Embryophyta</taxon>
        <taxon>Tracheophyta</taxon>
        <taxon>Spermatophyta</taxon>
        <taxon>Magnoliopsida</taxon>
        <taxon>eudicotyledons</taxon>
        <taxon>Gunneridae</taxon>
        <taxon>Pentapetalae</taxon>
        <taxon>asterids</taxon>
        <taxon>lamiids</taxon>
        <taxon>Lamiales</taxon>
        <taxon>Plantaginaceae</taxon>
        <taxon>Cheloneae</taxon>
        <taxon>Penstemon</taxon>
    </lineage>
</organism>
<evidence type="ECO:0000313" key="8">
    <source>
        <dbReference type="EMBL" id="KAL3813985.1"/>
    </source>
</evidence>
<evidence type="ECO:0000256" key="1">
    <source>
        <dbReference type="ARBA" id="ARBA00022603"/>
    </source>
</evidence>
<evidence type="ECO:0000313" key="9">
    <source>
        <dbReference type="Proteomes" id="UP001634393"/>
    </source>
</evidence>
<dbReference type="PIRSF" id="PIRSF005739">
    <property type="entry name" value="O-mtase"/>
    <property type="match status" value="1"/>
</dbReference>
<dbReference type="Gene3D" id="3.40.50.150">
    <property type="entry name" value="Vaccinia Virus protein VP39"/>
    <property type="match status" value="1"/>
</dbReference>
<proteinExistence type="inferred from homology"/>
<dbReference type="Pfam" id="PF00891">
    <property type="entry name" value="Methyltransf_2"/>
    <property type="match status" value="1"/>
</dbReference>
<dbReference type="SUPFAM" id="SSF46785">
    <property type="entry name" value="Winged helix' DNA-binding domain"/>
    <property type="match status" value="1"/>
</dbReference>
<reference evidence="8 9" key="1">
    <citation type="submission" date="2024-12" db="EMBL/GenBank/DDBJ databases">
        <title>The unique morphological basis and parallel evolutionary history of personate flowers in Penstemon.</title>
        <authorList>
            <person name="Depatie T.H."/>
            <person name="Wessinger C.A."/>
        </authorList>
    </citation>
    <scope>NUCLEOTIDE SEQUENCE [LARGE SCALE GENOMIC DNA]</scope>
    <source>
        <strain evidence="8">WTNN_2</strain>
        <tissue evidence="8">Leaf</tissue>
    </source>
</reference>
<dbReference type="SUPFAM" id="SSF53335">
    <property type="entry name" value="S-adenosyl-L-methionine-dependent methyltransferases"/>
    <property type="match status" value="1"/>
</dbReference>
<name>A0ABD3RM45_9LAMI</name>
<dbReference type="InterPro" id="IPR016461">
    <property type="entry name" value="COMT-like"/>
</dbReference>
<feature type="domain" description="O-methyltransferase C-terminal" evidence="6">
    <location>
        <begin position="131"/>
        <end position="337"/>
    </location>
</feature>
<dbReference type="PANTHER" id="PTHR11746">
    <property type="entry name" value="O-METHYLTRANSFERASE"/>
    <property type="match status" value="1"/>
</dbReference>
<dbReference type="GO" id="GO:0032259">
    <property type="term" value="P:methylation"/>
    <property type="evidence" value="ECO:0007669"/>
    <property type="project" value="UniProtKB-KW"/>
</dbReference>
<keyword evidence="1" id="KW-0489">Methyltransferase</keyword>
<dbReference type="InterPro" id="IPR036388">
    <property type="entry name" value="WH-like_DNA-bd_sf"/>
</dbReference>
<dbReference type="InterPro" id="IPR029063">
    <property type="entry name" value="SAM-dependent_MTases_sf"/>
</dbReference>
<feature type="active site" description="Proton acceptor" evidence="5">
    <location>
        <position position="262"/>
    </location>
</feature>
<dbReference type="Pfam" id="PF08100">
    <property type="entry name" value="Dimerisation"/>
    <property type="match status" value="1"/>
</dbReference>
<accession>A0ABD3RM45</accession>
<dbReference type="CDD" id="cd02440">
    <property type="entry name" value="AdoMet_MTases"/>
    <property type="match status" value="1"/>
</dbReference>
<evidence type="ECO:0000256" key="3">
    <source>
        <dbReference type="ARBA" id="ARBA00022691"/>
    </source>
</evidence>
<evidence type="ECO:0000256" key="2">
    <source>
        <dbReference type="ARBA" id="ARBA00022679"/>
    </source>
</evidence>
<dbReference type="InterPro" id="IPR036390">
    <property type="entry name" value="WH_DNA-bd_sf"/>
</dbReference>
<dbReference type="FunFam" id="1.10.10.10:FF:000836">
    <property type="entry name" value="O-methyltransferase family protein"/>
    <property type="match status" value="1"/>
</dbReference>
<keyword evidence="3" id="KW-0949">S-adenosyl-L-methionine</keyword>
<feature type="domain" description="O-methyltransferase dimerisation" evidence="7">
    <location>
        <begin position="23"/>
        <end position="109"/>
    </location>
</feature>
<comment type="caution">
    <text evidence="8">The sequence shown here is derived from an EMBL/GenBank/DDBJ whole genome shotgun (WGS) entry which is preliminary data.</text>
</comment>
<protein>
    <submittedName>
        <fullName evidence="8">Uncharacterized protein</fullName>
    </submittedName>
</protein>
<keyword evidence="9" id="KW-1185">Reference proteome</keyword>
<evidence type="ECO:0000256" key="5">
    <source>
        <dbReference type="PIRSR" id="PIRSR005739-1"/>
    </source>
</evidence>
<dbReference type="EMBL" id="JBJXBP010000008">
    <property type="protein sequence ID" value="KAL3813985.1"/>
    <property type="molecule type" value="Genomic_DNA"/>
</dbReference>
<dbReference type="FunFam" id="3.40.50.150:FF:000294">
    <property type="entry name" value="O-methyltransferase family protein"/>
    <property type="match status" value="1"/>
</dbReference>
<dbReference type="Proteomes" id="UP001634393">
    <property type="component" value="Unassembled WGS sequence"/>
</dbReference>
<comment type="similarity">
    <text evidence="4">Belongs to the class I-like SAM-binding methyltransferase superfamily. Cation-independent O-methyltransferase family. COMT subfamily.</text>
</comment>